<dbReference type="EMBL" id="FONY01000009">
    <property type="protein sequence ID" value="SFE90309.1"/>
    <property type="molecule type" value="Genomic_DNA"/>
</dbReference>
<keyword evidence="1" id="KW-0808">Transferase</keyword>
<proteinExistence type="predicted"/>
<reference evidence="1 2" key="1">
    <citation type="submission" date="2016-10" db="EMBL/GenBank/DDBJ databases">
        <authorList>
            <person name="de Groot N.N."/>
        </authorList>
    </citation>
    <scope>NUCLEOTIDE SEQUENCE [LARGE SCALE GENOMIC DNA]</scope>
    <source>
        <strain>GEY</strain>
        <strain evidence="2">DSM 9560</strain>
    </source>
</reference>
<dbReference type="SUPFAM" id="SSF53756">
    <property type="entry name" value="UDP-Glycosyltransferase/glycogen phosphorylase"/>
    <property type="match status" value="1"/>
</dbReference>
<accession>A0A1I2EC65</accession>
<dbReference type="AlphaFoldDB" id="A0A1I2EC65"/>
<name>A0A1I2EC65_9BACT</name>
<evidence type="ECO:0000313" key="2">
    <source>
        <dbReference type="Proteomes" id="UP000199513"/>
    </source>
</evidence>
<protein>
    <submittedName>
        <fullName evidence="1">Glycosyltransferase involved in cell wall bisynthesis</fullName>
    </submittedName>
</protein>
<sequence>MEFLRKFTLMKKIAIASVLKPVDDVRMYEKFALSIAKLFPNGYEIHILGAASSKVSDFQSIDNIFFYPIARFDRLDNKRWKYSQVFLQYILKIKPDLLIINSPELLLPSLFVKLYLKTPIIYDVRENYFRNIWYQPTYPFFLRFPLAIFVRALEYVSRLWIDFYLLAEKNYEKEFSFSKGKSQVIENKYKRLMTNDELLISNQLTTNNKQLTSNIQHLISSTKHLTFLYTGTISYTYGTHRAIEFIEKIREYLPDSQLIVKGFCSDKKYRALLEKEVIDSKFIHLEISNVPLNHQEIINAFAKADIALLPYLPNKSTENCIPAKLYEYIAHQVPMIVQFNPLWQEVCHPCNAALFIDFKQFDIERLVKDLGSFSFYSEGSTAFVWWENEEAKLRQVIERFV</sequence>
<dbReference type="Proteomes" id="UP000199513">
    <property type="component" value="Unassembled WGS sequence"/>
</dbReference>
<evidence type="ECO:0000313" key="1">
    <source>
        <dbReference type="EMBL" id="SFE90309.1"/>
    </source>
</evidence>
<gene>
    <name evidence="1" type="ORF">SAMN04488541_1009105</name>
</gene>
<dbReference type="Gene3D" id="3.40.50.2000">
    <property type="entry name" value="Glycogen Phosphorylase B"/>
    <property type="match status" value="1"/>
</dbReference>
<organism evidence="1 2">
    <name type="scientific">Thermoflexibacter ruber</name>
    <dbReference type="NCBI Taxonomy" id="1003"/>
    <lineage>
        <taxon>Bacteria</taxon>
        <taxon>Pseudomonadati</taxon>
        <taxon>Bacteroidota</taxon>
        <taxon>Cytophagia</taxon>
        <taxon>Cytophagales</taxon>
        <taxon>Thermoflexibacteraceae</taxon>
        <taxon>Thermoflexibacter</taxon>
    </lineage>
</organism>
<keyword evidence="2" id="KW-1185">Reference proteome</keyword>
<dbReference type="STRING" id="1003.SAMN04488541_1009105"/>
<dbReference type="GO" id="GO:0016740">
    <property type="term" value="F:transferase activity"/>
    <property type="evidence" value="ECO:0007669"/>
    <property type="project" value="UniProtKB-KW"/>
</dbReference>